<proteinExistence type="predicted"/>
<evidence type="ECO:0000256" key="1">
    <source>
        <dbReference type="SAM" id="MobiDB-lite"/>
    </source>
</evidence>
<feature type="region of interest" description="Disordered" evidence="1">
    <location>
        <begin position="90"/>
        <end position="120"/>
    </location>
</feature>
<dbReference type="EMBL" id="BK061826">
    <property type="protein sequence ID" value="DAZ90870.1"/>
    <property type="molecule type" value="Viral_cRNA"/>
</dbReference>
<feature type="region of interest" description="Disordered" evidence="1">
    <location>
        <begin position="251"/>
        <end position="276"/>
    </location>
</feature>
<sequence>MPQMEPFTIDPTFDSTEFDQMAHDSGLSEIPQEEIAKRAEAIIDFSDDDNEDEGLKNLSLDRAFAAHGEQGVVGGSAGGGADDIEMAAGDVEEEPDVRDEEVEEGAKDTPALAPPDEGDVSAGDINLVLTGNITQGEKPVVGMRLSNTEAAALRELRKNNPAVTHNEMSYFLMGYRLKENHNLKDLEISARAIRQNVEVLGSIVRNFKHVAYTTSGDTIASVVDISEKTPVPTVKKMTGLEKIPASSVGASVKRTPSIQGDPRPGKTIKAKDKGKSPALPPVKVTIDTLLLTANIQPEQVYAMGISVELLEQLLDVYIKQLRSGDHSFLNDMGYYVNYMNSLIESALAHVSKK</sequence>
<name>A0A9N7AB56_9RHAB</name>
<reference evidence="2" key="1">
    <citation type="journal article" date="2022" name="bioRxiv">
        <title>Unlocking the hidden genetic diversity of varicosaviruses, the neglected plant rhabdoviruses.</title>
        <authorList>
            <person name="Bejerman N."/>
            <person name="Dietzgen R.G."/>
            <person name="Debat H."/>
        </authorList>
    </citation>
    <scope>NUCLEOTIDE SEQUENCE</scope>
</reference>
<organism evidence="2">
    <name type="scientific">Zea virus 1</name>
    <dbReference type="NCBI Taxonomy" id="2977999"/>
    <lineage>
        <taxon>Viruses</taxon>
        <taxon>Riboviria</taxon>
        <taxon>Orthornavirae</taxon>
        <taxon>Negarnaviricota</taxon>
        <taxon>Haploviricotina</taxon>
        <taxon>Monjiviricetes</taxon>
        <taxon>Mononegavirales</taxon>
        <taxon>Rhabdoviridae</taxon>
        <taxon>Betarhabdovirinae</taxon>
        <taxon>Varicosavirus</taxon>
        <taxon>Varicosavirus zea</taxon>
    </lineage>
</organism>
<accession>A0A9N7AB56</accession>
<protein>
    <submittedName>
        <fullName evidence="2">Protein 2</fullName>
    </submittedName>
</protein>
<evidence type="ECO:0000313" key="2">
    <source>
        <dbReference type="EMBL" id="DAZ90870.1"/>
    </source>
</evidence>
<feature type="compositionally biased region" description="Acidic residues" evidence="1">
    <location>
        <begin position="90"/>
        <end position="103"/>
    </location>
</feature>